<dbReference type="GO" id="GO:0006694">
    <property type="term" value="P:steroid biosynthetic process"/>
    <property type="evidence" value="ECO:0007669"/>
    <property type="project" value="InterPro"/>
</dbReference>
<evidence type="ECO:0000256" key="1">
    <source>
        <dbReference type="ARBA" id="ARBA00009219"/>
    </source>
</evidence>
<keyword evidence="4" id="KW-0413">Isomerase</keyword>
<proteinExistence type="inferred from homology"/>
<organism evidence="4 5">
    <name type="scientific">Gimesia alba</name>
    <dbReference type="NCBI Taxonomy" id="2527973"/>
    <lineage>
        <taxon>Bacteria</taxon>
        <taxon>Pseudomonadati</taxon>
        <taxon>Planctomycetota</taxon>
        <taxon>Planctomycetia</taxon>
        <taxon>Planctomycetales</taxon>
        <taxon>Planctomycetaceae</taxon>
        <taxon>Gimesia</taxon>
    </lineage>
</organism>
<reference evidence="4 5" key="1">
    <citation type="submission" date="2019-02" db="EMBL/GenBank/DDBJ databases">
        <title>Deep-cultivation of Planctomycetes and their phenomic and genomic characterization uncovers novel biology.</title>
        <authorList>
            <person name="Wiegand S."/>
            <person name="Jogler M."/>
            <person name="Boedeker C."/>
            <person name="Pinto D."/>
            <person name="Vollmers J."/>
            <person name="Rivas-Marin E."/>
            <person name="Kohn T."/>
            <person name="Peeters S.H."/>
            <person name="Heuer A."/>
            <person name="Rast P."/>
            <person name="Oberbeckmann S."/>
            <person name="Bunk B."/>
            <person name="Jeske O."/>
            <person name="Meyerdierks A."/>
            <person name="Storesund J.E."/>
            <person name="Kallscheuer N."/>
            <person name="Luecker S."/>
            <person name="Lage O.M."/>
            <person name="Pohl T."/>
            <person name="Merkel B.J."/>
            <person name="Hornburger P."/>
            <person name="Mueller R.-W."/>
            <person name="Bruemmer F."/>
            <person name="Labrenz M."/>
            <person name="Spormann A.M."/>
            <person name="Op den Camp H."/>
            <person name="Overmann J."/>
            <person name="Amann R."/>
            <person name="Jetten M.S.M."/>
            <person name="Mascher T."/>
            <person name="Medema M.H."/>
            <person name="Devos D.P."/>
            <person name="Kaster A.-K."/>
            <person name="Ovreas L."/>
            <person name="Rohde M."/>
            <person name="Galperin M.Y."/>
            <person name="Jogler C."/>
        </authorList>
    </citation>
    <scope>NUCLEOTIDE SEQUENCE [LARGE SCALE GENOMIC DNA]</scope>
    <source>
        <strain evidence="4 5">Pan241w</strain>
    </source>
</reference>
<dbReference type="GO" id="GO:0016853">
    <property type="term" value="F:isomerase activity"/>
    <property type="evidence" value="ECO:0007669"/>
    <property type="project" value="UniProtKB-KW"/>
</dbReference>
<evidence type="ECO:0000256" key="2">
    <source>
        <dbReference type="ARBA" id="ARBA00023002"/>
    </source>
</evidence>
<dbReference type="EMBL" id="CP036269">
    <property type="protein sequence ID" value="QDT42025.1"/>
    <property type="molecule type" value="Genomic_DNA"/>
</dbReference>
<evidence type="ECO:0000259" key="3">
    <source>
        <dbReference type="Pfam" id="PF01073"/>
    </source>
</evidence>
<keyword evidence="5" id="KW-1185">Reference proteome</keyword>
<evidence type="ECO:0000313" key="5">
    <source>
        <dbReference type="Proteomes" id="UP000317171"/>
    </source>
</evidence>
<dbReference type="Pfam" id="PF01073">
    <property type="entry name" value="3Beta_HSD"/>
    <property type="match status" value="1"/>
</dbReference>
<dbReference type="Proteomes" id="UP000317171">
    <property type="component" value="Chromosome"/>
</dbReference>
<evidence type="ECO:0000313" key="4">
    <source>
        <dbReference type="EMBL" id="QDT42025.1"/>
    </source>
</evidence>
<dbReference type="GO" id="GO:0016616">
    <property type="term" value="F:oxidoreductase activity, acting on the CH-OH group of donors, NAD or NADP as acceptor"/>
    <property type="evidence" value="ECO:0007669"/>
    <property type="project" value="InterPro"/>
</dbReference>
<dbReference type="OrthoDB" id="9811743at2"/>
<dbReference type="PANTHER" id="PTHR43245">
    <property type="entry name" value="BIFUNCTIONAL POLYMYXIN RESISTANCE PROTEIN ARNA"/>
    <property type="match status" value="1"/>
</dbReference>
<protein>
    <submittedName>
        <fullName evidence="4">3 beta-hydroxysteroid dehydrogenase/Delta 5--&gt;4-isomerase</fullName>
    </submittedName>
</protein>
<dbReference type="InterPro" id="IPR036291">
    <property type="entry name" value="NAD(P)-bd_dom_sf"/>
</dbReference>
<accession>A0A517RDR6</accession>
<dbReference type="InterPro" id="IPR002225">
    <property type="entry name" value="3Beta_OHSteriod_DH/Estase"/>
</dbReference>
<dbReference type="PANTHER" id="PTHR43245:SF51">
    <property type="entry name" value="SHORT CHAIN DEHYDROGENASE_REDUCTASE FAMILY 42E, MEMBER 2"/>
    <property type="match status" value="1"/>
</dbReference>
<sequence length="333" mass="37007">MNVLVTGGGGFLGLYIVEQLVEAGETVRVFCRGEYPRLKELNVETFQGDIRDADAIMRACEGIDTVYHTAAVSGIWGPWDYFYSINTQGTLNVLEACQKQGVTRLVYTSSPSVVYDGSAHENGTEKLPYSEQFLCHYPHTKMLAEKAVLAANGEKGLATVALRPHLIWGPRDNHLIPRLIQRAKSGRLRQVGDGTNLISMSYVENAAAAHLQAAARLFADSPVGGQAYFINEPEPVLMWEWINQLLSLAGLPPVQKQISVKAAKRIGGVLEFVYRMLHLPGEPPMTRFLASQLSSSHYYDISRARHDFGYQPLVDFAEAMRRMEPELKRLAAQ</sequence>
<gene>
    <name evidence="4" type="ORF">Pan241w_21060</name>
</gene>
<dbReference type="KEGG" id="gaz:Pan241w_21060"/>
<comment type="similarity">
    <text evidence="1">Belongs to the 3-beta-HSD family.</text>
</comment>
<name>A0A517RDR6_9PLAN</name>
<dbReference type="InterPro" id="IPR050177">
    <property type="entry name" value="Lipid_A_modif_metabolic_enz"/>
</dbReference>
<keyword evidence="2" id="KW-0560">Oxidoreductase</keyword>
<feature type="domain" description="3-beta hydroxysteroid dehydrogenase/isomerase" evidence="3">
    <location>
        <begin position="4"/>
        <end position="251"/>
    </location>
</feature>
<dbReference type="RefSeq" id="WP_145214538.1">
    <property type="nucleotide sequence ID" value="NZ_CP036269.1"/>
</dbReference>
<dbReference type="SUPFAM" id="SSF51735">
    <property type="entry name" value="NAD(P)-binding Rossmann-fold domains"/>
    <property type="match status" value="1"/>
</dbReference>
<dbReference type="Gene3D" id="3.40.50.720">
    <property type="entry name" value="NAD(P)-binding Rossmann-like Domain"/>
    <property type="match status" value="1"/>
</dbReference>
<dbReference type="AlphaFoldDB" id="A0A517RDR6"/>